<evidence type="ECO:0000259" key="2">
    <source>
        <dbReference type="Pfam" id="PF05229"/>
    </source>
</evidence>
<dbReference type="AlphaFoldDB" id="A0A2U2HIW2"/>
<gene>
    <name evidence="3" type="ORF">C7C56_015315</name>
</gene>
<dbReference type="OrthoDB" id="8588792at2"/>
<accession>A0A2U2HIW2</accession>
<name>A0A2U2HIW2_9BURK</name>
<feature type="chain" id="PRO_5015649926" evidence="1">
    <location>
        <begin position="29"/>
        <end position="172"/>
    </location>
</feature>
<dbReference type="Proteomes" id="UP000241421">
    <property type="component" value="Unassembled WGS sequence"/>
</dbReference>
<keyword evidence="4" id="KW-1185">Reference proteome</keyword>
<feature type="signal peptide" evidence="1">
    <location>
        <begin position="1"/>
        <end position="28"/>
    </location>
</feature>
<evidence type="ECO:0000256" key="1">
    <source>
        <dbReference type="SAM" id="SignalP"/>
    </source>
</evidence>
<proteinExistence type="predicted"/>
<dbReference type="PANTHER" id="PTHR37089">
    <property type="entry name" value="PROTEIN U-RELATED"/>
    <property type="match status" value="1"/>
</dbReference>
<dbReference type="Pfam" id="PF05229">
    <property type="entry name" value="SCPU"/>
    <property type="match status" value="1"/>
</dbReference>
<dbReference type="PANTHER" id="PTHR37089:SF3">
    <property type="entry name" value="EXPORTED PROTEIN"/>
    <property type="match status" value="1"/>
</dbReference>
<keyword evidence="1" id="KW-0732">Signal</keyword>
<evidence type="ECO:0000313" key="4">
    <source>
        <dbReference type="Proteomes" id="UP000241421"/>
    </source>
</evidence>
<sequence>MKHQFILKSSLIAGLFAFAASSSVVATAEPLAVTAKVKESCTITTTDLVFPELTPDTSVAMLEGEGQVQIACTKKSIPTILIDLGANDVGGERYMKEDINGVETLKYALFQPVSNDADALCGFTVPWGAGLTVDEAPSKAVRNYNVCGGIALADQDVPAGDYSDEVVVTVSF</sequence>
<dbReference type="RefSeq" id="WP_106758244.1">
    <property type="nucleotide sequence ID" value="NZ_PXWF02000240.1"/>
</dbReference>
<reference evidence="3 4" key="1">
    <citation type="submission" date="2018-04" db="EMBL/GenBank/DDBJ databases">
        <title>Massilia violaceinigra sp. nov., a novel purple-pigmented bacterium isolated from Tianshan glacier, Xinjiang, China.</title>
        <authorList>
            <person name="Wang H."/>
        </authorList>
    </citation>
    <scope>NUCLEOTIDE SEQUENCE [LARGE SCALE GENOMIC DNA]</scope>
    <source>
        <strain evidence="3 4">B448-2</strain>
    </source>
</reference>
<evidence type="ECO:0000313" key="3">
    <source>
        <dbReference type="EMBL" id="PWF46766.1"/>
    </source>
</evidence>
<dbReference type="InterPro" id="IPR053167">
    <property type="entry name" value="Spore_coat_component"/>
</dbReference>
<protein>
    <submittedName>
        <fullName evidence="3">SCPU domain-containing protein</fullName>
    </submittedName>
</protein>
<organism evidence="3 4">
    <name type="scientific">Massilia glaciei</name>
    <dbReference type="NCBI Taxonomy" id="1524097"/>
    <lineage>
        <taxon>Bacteria</taxon>
        <taxon>Pseudomonadati</taxon>
        <taxon>Pseudomonadota</taxon>
        <taxon>Betaproteobacteria</taxon>
        <taxon>Burkholderiales</taxon>
        <taxon>Oxalobacteraceae</taxon>
        <taxon>Telluria group</taxon>
        <taxon>Massilia</taxon>
    </lineage>
</organism>
<feature type="domain" description="Spore coat protein U/FanG" evidence="2">
    <location>
        <begin position="30"/>
        <end position="169"/>
    </location>
</feature>
<dbReference type="InterPro" id="IPR007893">
    <property type="entry name" value="Spore_coat_U/FanG"/>
</dbReference>
<comment type="caution">
    <text evidence="3">The sequence shown here is derived from an EMBL/GenBank/DDBJ whole genome shotgun (WGS) entry which is preliminary data.</text>
</comment>
<dbReference type="EMBL" id="PXWF02000240">
    <property type="protein sequence ID" value="PWF46766.1"/>
    <property type="molecule type" value="Genomic_DNA"/>
</dbReference>